<dbReference type="PROSITE" id="PS50931">
    <property type="entry name" value="HTH_LYSR"/>
    <property type="match status" value="1"/>
</dbReference>
<dbReference type="GO" id="GO:0006351">
    <property type="term" value="P:DNA-templated transcription"/>
    <property type="evidence" value="ECO:0007669"/>
    <property type="project" value="TreeGrafter"/>
</dbReference>
<keyword evidence="2" id="KW-0805">Transcription regulation</keyword>
<dbReference type="GO" id="GO:0003700">
    <property type="term" value="F:DNA-binding transcription factor activity"/>
    <property type="evidence" value="ECO:0007669"/>
    <property type="project" value="InterPro"/>
</dbReference>
<comment type="similarity">
    <text evidence="1">Belongs to the LysR transcriptional regulatory family.</text>
</comment>
<protein>
    <submittedName>
        <fullName evidence="6">LysR substrate-binding domain-containing protein</fullName>
    </submittedName>
</protein>
<evidence type="ECO:0000259" key="5">
    <source>
        <dbReference type="PROSITE" id="PS50931"/>
    </source>
</evidence>
<evidence type="ECO:0000256" key="2">
    <source>
        <dbReference type="ARBA" id="ARBA00023015"/>
    </source>
</evidence>
<dbReference type="Gene3D" id="1.10.10.10">
    <property type="entry name" value="Winged helix-like DNA-binding domain superfamily/Winged helix DNA-binding domain"/>
    <property type="match status" value="1"/>
</dbReference>
<evidence type="ECO:0000313" key="7">
    <source>
        <dbReference type="Proteomes" id="UP001151088"/>
    </source>
</evidence>
<dbReference type="Pfam" id="PF03466">
    <property type="entry name" value="LysR_substrate"/>
    <property type="match status" value="1"/>
</dbReference>
<dbReference type="RefSeq" id="WP_258733344.1">
    <property type="nucleotide sequence ID" value="NZ_JANTHZ010000006.1"/>
</dbReference>
<dbReference type="Proteomes" id="UP001151088">
    <property type="component" value="Unassembled WGS sequence"/>
</dbReference>
<dbReference type="AlphaFoldDB" id="A0A9X2T7L4"/>
<dbReference type="EMBL" id="JANTHZ010000006">
    <property type="protein sequence ID" value="MCS0496178.1"/>
    <property type="molecule type" value="Genomic_DNA"/>
</dbReference>
<organism evidence="6 7">
    <name type="scientific">Ancylobacter mangrovi</name>
    <dbReference type="NCBI Taxonomy" id="2972472"/>
    <lineage>
        <taxon>Bacteria</taxon>
        <taxon>Pseudomonadati</taxon>
        <taxon>Pseudomonadota</taxon>
        <taxon>Alphaproteobacteria</taxon>
        <taxon>Hyphomicrobiales</taxon>
        <taxon>Xanthobacteraceae</taxon>
        <taxon>Ancylobacter</taxon>
    </lineage>
</organism>
<name>A0A9X2T7L4_9HYPH</name>
<sequence length="302" mass="32862">MAYRGGPDLSDLQAFAAIVRHLSFTRAAIELGVSTSALSHRIRRLEAGLEVRLLNRTSRSVVPTQAGAALAERLARGFEAIGDALGALDLHRRYPVGRLRLNVPHDAARLLLAPVIGEFVERYPQIHLDVIADDRPVDIVAAGFDAGIRYADHVPGDMIAMQVTPPLDWVVVGAPALLDRLGRPRTPDDLADYPCIQMRIGDSTSFPWELGEGERLRRLDVSGPLSSNDTDYSIAAAIEGAGLAYCLAWRVAAELTAGTLEVVLPDWASPGAPFAVYYPSRRQPPPGLRQLVELLKRRSRLG</sequence>
<keyword evidence="3" id="KW-0238">DNA-binding</keyword>
<dbReference type="PANTHER" id="PTHR30537">
    <property type="entry name" value="HTH-TYPE TRANSCRIPTIONAL REGULATOR"/>
    <property type="match status" value="1"/>
</dbReference>
<dbReference type="SUPFAM" id="SSF53850">
    <property type="entry name" value="Periplasmic binding protein-like II"/>
    <property type="match status" value="1"/>
</dbReference>
<gene>
    <name evidence="6" type="ORF">NVS89_13825</name>
</gene>
<evidence type="ECO:0000256" key="4">
    <source>
        <dbReference type="ARBA" id="ARBA00023163"/>
    </source>
</evidence>
<dbReference type="InterPro" id="IPR036388">
    <property type="entry name" value="WH-like_DNA-bd_sf"/>
</dbReference>
<dbReference type="SUPFAM" id="SSF46785">
    <property type="entry name" value="Winged helix' DNA-binding domain"/>
    <property type="match status" value="1"/>
</dbReference>
<evidence type="ECO:0000256" key="3">
    <source>
        <dbReference type="ARBA" id="ARBA00023125"/>
    </source>
</evidence>
<evidence type="ECO:0000313" key="6">
    <source>
        <dbReference type="EMBL" id="MCS0496178.1"/>
    </source>
</evidence>
<proteinExistence type="inferred from homology"/>
<dbReference type="InterPro" id="IPR058163">
    <property type="entry name" value="LysR-type_TF_proteobact-type"/>
</dbReference>
<dbReference type="FunFam" id="1.10.10.10:FF:000001">
    <property type="entry name" value="LysR family transcriptional regulator"/>
    <property type="match status" value="1"/>
</dbReference>
<evidence type="ECO:0000256" key="1">
    <source>
        <dbReference type="ARBA" id="ARBA00009437"/>
    </source>
</evidence>
<dbReference type="GO" id="GO:0043565">
    <property type="term" value="F:sequence-specific DNA binding"/>
    <property type="evidence" value="ECO:0007669"/>
    <property type="project" value="TreeGrafter"/>
</dbReference>
<dbReference type="InterPro" id="IPR036390">
    <property type="entry name" value="WH_DNA-bd_sf"/>
</dbReference>
<dbReference type="InterPro" id="IPR000847">
    <property type="entry name" value="LysR_HTH_N"/>
</dbReference>
<keyword evidence="4" id="KW-0804">Transcription</keyword>
<comment type="caution">
    <text evidence="6">The sequence shown here is derived from an EMBL/GenBank/DDBJ whole genome shotgun (WGS) entry which is preliminary data.</text>
</comment>
<dbReference type="PANTHER" id="PTHR30537:SF1">
    <property type="entry name" value="HTH-TYPE TRANSCRIPTIONAL REGULATOR PGRR"/>
    <property type="match status" value="1"/>
</dbReference>
<dbReference type="Pfam" id="PF00126">
    <property type="entry name" value="HTH_1"/>
    <property type="match status" value="1"/>
</dbReference>
<reference evidence="6" key="1">
    <citation type="submission" date="2022-08" db="EMBL/GenBank/DDBJ databases">
        <authorList>
            <person name="Li F."/>
        </authorList>
    </citation>
    <scope>NUCLEOTIDE SEQUENCE</scope>
    <source>
        <strain evidence="6">MQZ15Z-1</strain>
    </source>
</reference>
<keyword evidence="7" id="KW-1185">Reference proteome</keyword>
<feature type="domain" description="HTH lysR-type" evidence="5">
    <location>
        <begin position="7"/>
        <end position="64"/>
    </location>
</feature>
<dbReference type="InterPro" id="IPR005119">
    <property type="entry name" value="LysR_subst-bd"/>
</dbReference>
<dbReference type="Gene3D" id="3.40.190.290">
    <property type="match status" value="1"/>
</dbReference>
<accession>A0A9X2T7L4</accession>